<reference evidence="1 2" key="1">
    <citation type="submission" date="2013-01" db="EMBL/GenBank/DDBJ databases">
        <authorList>
            <person name="Harkins D.M."/>
            <person name="Durkin A.S."/>
            <person name="Brinkac L.M."/>
            <person name="Haft D.H."/>
            <person name="Selengut J.D."/>
            <person name="Sanka R."/>
            <person name="DePew J."/>
            <person name="Purushe J."/>
            <person name="Whelen A.C."/>
            <person name="Vinetz J.M."/>
            <person name="Sutton G.G."/>
            <person name="Nierman W.C."/>
            <person name="Fouts D.E."/>
        </authorList>
    </citation>
    <scope>NUCLEOTIDE SEQUENCE [LARGE SCALE GENOMIC DNA]</scope>
    <source>
        <strain evidence="1 2">2001034031</strain>
    </source>
</reference>
<proteinExistence type="predicted"/>
<dbReference type="Proteomes" id="UP000012138">
    <property type="component" value="Unassembled WGS sequence"/>
</dbReference>
<organism evidence="1 2">
    <name type="scientific">Leptospira noguchii str. 2001034031</name>
    <dbReference type="NCBI Taxonomy" id="1193053"/>
    <lineage>
        <taxon>Bacteria</taxon>
        <taxon>Pseudomonadati</taxon>
        <taxon>Spirochaetota</taxon>
        <taxon>Spirochaetia</taxon>
        <taxon>Leptospirales</taxon>
        <taxon>Leptospiraceae</taxon>
        <taxon>Leptospira</taxon>
    </lineage>
</organism>
<accession>M6YTT7</accession>
<gene>
    <name evidence="1" type="ORF">LEP1GSC024_2539</name>
</gene>
<protein>
    <submittedName>
        <fullName evidence="1">Uncharacterized protein</fullName>
    </submittedName>
</protein>
<evidence type="ECO:0000313" key="1">
    <source>
        <dbReference type="EMBL" id="EMO89788.1"/>
    </source>
</evidence>
<dbReference type="AlphaFoldDB" id="M6YTT7"/>
<evidence type="ECO:0000313" key="2">
    <source>
        <dbReference type="Proteomes" id="UP000012138"/>
    </source>
</evidence>
<dbReference type="EMBL" id="AKXB02000080">
    <property type="protein sequence ID" value="EMO89788.1"/>
    <property type="molecule type" value="Genomic_DNA"/>
</dbReference>
<sequence>MVGDGRSKRPLRDFGLSVIKVTRKSFSNVGISLSTHSKLKPIIKVAKMIKRNIIYILTYFYHRITNA</sequence>
<name>M6YTT7_9LEPT</name>
<comment type="caution">
    <text evidence="1">The sequence shown here is derived from an EMBL/GenBank/DDBJ whole genome shotgun (WGS) entry which is preliminary data.</text>
</comment>